<name>A0A7H0F4S2_9CYAN</name>
<feature type="transmembrane region" description="Helical" evidence="5">
    <location>
        <begin position="104"/>
        <end position="126"/>
    </location>
</feature>
<feature type="transmembrane region" description="Helical" evidence="5">
    <location>
        <begin position="138"/>
        <end position="160"/>
    </location>
</feature>
<comment type="subcellular location">
    <subcellularLocation>
        <location evidence="1">Cell membrane</location>
        <topology evidence="1">Multi-pass membrane protein</topology>
    </subcellularLocation>
</comment>
<dbReference type="InterPro" id="IPR036259">
    <property type="entry name" value="MFS_trans_sf"/>
</dbReference>
<dbReference type="InterPro" id="IPR020846">
    <property type="entry name" value="MFS_dom"/>
</dbReference>
<feature type="transmembrane region" description="Helical" evidence="5">
    <location>
        <begin position="217"/>
        <end position="241"/>
    </location>
</feature>
<feature type="transmembrane region" description="Helical" evidence="5">
    <location>
        <begin position="79"/>
        <end position="98"/>
    </location>
</feature>
<evidence type="ECO:0000256" key="3">
    <source>
        <dbReference type="ARBA" id="ARBA00022989"/>
    </source>
</evidence>
<keyword evidence="3 5" id="KW-1133">Transmembrane helix</keyword>
<reference evidence="7 8" key="1">
    <citation type="submission" date="2020-08" db="EMBL/GenBank/DDBJ databases">
        <title>Complete genome sequence of Raphidiopsis curvispora isolated from drinking water reservoir in South Korea.</title>
        <authorList>
            <person name="Jeong J."/>
        </authorList>
    </citation>
    <scope>NUCLEOTIDE SEQUENCE [LARGE SCALE GENOMIC DNA]</scope>
    <source>
        <strain evidence="7 8">GIHE-G1</strain>
    </source>
</reference>
<dbReference type="PROSITE" id="PS50850">
    <property type="entry name" value="MFS"/>
    <property type="match status" value="1"/>
</dbReference>
<gene>
    <name evidence="7" type="ORF">IAR63_00475</name>
</gene>
<evidence type="ECO:0000256" key="4">
    <source>
        <dbReference type="ARBA" id="ARBA00023136"/>
    </source>
</evidence>
<organism evidence="7 8">
    <name type="scientific">Cylindrospermopsis curvispora GIHE-G1</name>
    <dbReference type="NCBI Taxonomy" id="2666332"/>
    <lineage>
        <taxon>Bacteria</taxon>
        <taxon>Bacillati</taxon>
        <taxon>Cyanobacteriota</taxon>
        <taxon>Cyanophyceae</taxon>
        <taxon>Nostocales</taxon>
        <taxon>Aphanizomenonaceae</taxon>
        <taxon>Cylindrospermopsis</taxon>
    </lineage>
</organism>
<feature type="transmembrane region" description="Helical" evidence="5">
    <location>
        <begin position="247"/>
        <end position="265"/>
    </location>
</feature>
<dbReference type="Proteomes" id="UP000516013">
    <property type="component" value="Chromosome"/>
</dbReference>
<protein>
    <submittedName>
        <fullName evidence="7">MFS transporter</fullName>
    </submittedName>
</protein>
<evidence type="ECO:0000256" key="2">
    <source>
        <dbReference type="ARBA" id="ARBA00022692"/>
    </source>
</evidence>
<sequence length="418" mass="44447">MRNSPSLDPDLRKNLVVIFTCGLLFWSALASLLPTLPLYIESLGSTKQQIGIVMGSFAVGVLVFRPQVGKLADRQGRKLVLLIGMVVATIAPLGYLAVKSLVGLMLIRAFHGISIAAFATAYIALVSDLAPDNRRGEVIGYMSLVNPIGVAVGPALGGYLQAIAGYTPLFIFSSLLAGLGLICVIPITNPPTWKNNKQETGDDFWGILISPRVRVPAIILLIIGFSIGTIHTFIALFIKSIGIDLNAGLFFAAAAISSFVIRLFVGRASDKYGRGLFVTLSLIGYGIAMLTIWQANSSPILLLGAIVEGAASGIAIPMISAMMTDRALPHERGRIFSVSLVGFDLGLGIAGPVVGYIAQSTSYRHVFGLSFGLTLLAILIFMSQSNHGVFQSLRFALGRSKDVYQRSASDSPTLSTNT</sequence>
<dbReference type="PANTHER" id="PTHR23531">
    <property type="entry name" value="QUINOLENE RESISTANCE PROTEIN NORA"/>
    <property type="match status" value="1"/>
</dbReference>
<dbReference type="GO" id="GO:0005886">
    <property type="term" value="C:plasma membrane"/>
    <property type="evidence" value="ECO:0007669"/>
    <property type="project" value="UniProtKB-SubCell"/>
</dbReference>
<keyword evidence="8" id="KW-1185">Reference proteome</keyword>
<dbReference type="AlphaFoldDB" id="A0A7H0F4S2"/>
<dbReference type="EMBL" id="CP060822">
    <property type="protein sequence ID" value="QNP31038.1"/>
    <property type="molecule type" value="Genomic_DNA"/>
</dbReference>
<proteinExistence type="predicted"/>
<dbReference type="RefSeq" id="WP_057177515.1">
    <property type="nucleotide sequence ID" value="NZ_CP060822.1"/>
</dbReference>
<dbReference type="InterPro" id="IPR052714">
    <property type="entry name" value="MFS_Exporter"/>
</dbReference>
<dbReference type="GO" id="GO:0022857">
    <property type="term" value="F:transmembrane transporter activity"/>
    <property type="evidence" value="ECO:0007669"/>
    <property type="project" value="InterPro"/>
</dbReference>
<dbReference type="Pfam" id="PF07690">
    <property type="entry name" value="MFS_1"/>
    <property type="match status" value="1"/>
</dbReference>
<feature type="transmembrane region" description="Helical" evidence="5">
    <location>
        <begin position="301"/>
        <end position="323"/>
    </location>
</feature>
<dbReference type="SUPFAM" id="SSF103473">
    <property type="entry name" value="MFS general substrate transporter"/>
    <property type="match status" value="1"/>
</dbReference>
<dbReference type="InterPro" id="IPR011701">
    <property type="entry name" value="MFS"/>
</dbReference>
<feature type="transmembrane region" description="Helical" evidence="5">
    <location>
        <begin position="166"/>
        <end position="187"/>
    </location>
</feature>
<accession>A0A7H0F4S2</accession>
<feature type="transmembrane region" description="Helical" evidence="5">
    <location>
        <begin position="49"/>
        <end position="67"/>
    </location>
</feature>
<dbReference type="Gene3D" id="1.20.1250.20">
    <property type="entry name" value="MFS general substrate transporter like domains"/>
    <property type="match status" value="2"/>
</dbReference>
<feature type="domain" description="Major facilitator superfamily (MFS) profile" evidence="6">
    <location>
        <begin position="14"/>
        <end position="386"/>
    </location>
</feature>
<dbReference type="CDD" id="cd17489">
    <property type="entry name" value="MFS_YfcJ_like"/>
    <property type="match status" value="1"/>
</dbReference>
<feature type="transmembrane region" description="Helical" evidence="5">
    <location>
        <begin position="277"/>
        <end position="295"/>
    </location>
</feature>
<feature type="transmembrane region" description="Helical" evidence="5">
    <location>
        <begin position="363"/>
        <end position="382"/>
    </location>
</feature>
<evidence type="ECO:0000256" key="5">
    <source>
        <dbReference type="SAM" id="Phobius"/>
    </source>
</evidence>
<dbReference type="KEGG" id="ccur:IAR63_00475"/>
<dbReference type="PANTHER" id="PTHR23531:SF1">
    <property type="entry name" value="QUINOLENE RESISTANCE PROTEIN NORA"/>
    <property type="match status" value="1"/>
</dbReference>
<feature type="transmembrane region" description="Helical" evidence="5">
    <location>
        <begin position="335"/>
        <end position="357"/>
    </location>
</feature>
<evidence type="ECO:0000313" key="8">
    <source>
        <dbReference type="Proteomes" id="UP000516013"/>
    </source>
</evidence>
<keyword evidence="2 5" id="KW-0812">Transmembrane</keyword>
<keyword evidence="4 5" id="KW-0472">Membrane</keyword>
<evidence type="ECO:0000313" key="7">
    <source>
        <dbReference type="EMBL" id="QNP31038.1"/>
    </source>
</evidence>
<evidence type="ECO:0000259" key="6">
    <source>
        <dbReference type="PROSITE" id="PS50850"/>
    </source>
</evidence>
<evidence type="ECO:0000256" key="1">
    <source>
        <dbReference type="ARBA" id="ARBA00004651"/>
    </source>
</evidence>